<dbReference type="InterPro" id="IPR027417">
    <property type="entry name" value="P-loop_NTPase"/>
</dbReference>
<evidence type="ECO:0000313" key="1">
    <source>
        <dbReference type="EMBL" id="GAG93842.1"/>
    </source>
</evidence>
<comment type="caution">
    <text evidence="1">The sequence shown here is derived from an EMBL/GenBank/DDBJ whole genome shotgun (WGS) entry which is preliminary data.</text>
</comment>
<dbReference type="EMBL" id="BART01027502">
    <property type="protein sequence ID" value="GAG93842.1"/>
    <property type="molecule type" value="Genomic_DNA"/>
</dbReference>
<dbReference type="Gene3D" id="3.40.50.300">
    <property type="entry name" value="P-loop containing nucleotide triphosphate hydrolases"/>
    <property type="match status" value="1"/>
</dbReference>
<dbReference type="AlphaFoldDB" id="X1CLF4"/>
<sequence>MGGWGNDEEAIKKISNMPELGWFGIDQAEQITERQFLLLDGRLRLVLPGIKYYALLTANPEPGWLRDR</sequence>
<accession>X1CLF4</accession>
<organism evidence="1">
    <name type="scientific">marine sediment metagenome</name>
    <dbReference type="NCBI Taxonomy" id="412755"/>
    <lineage>
        <taxon>unclassified sequences</taxon>
        <taxon>metagenomes</taxon>
        <taxon>ecological metagenomes</taxon>
    </lineage>
</organism>
<proteinExistence type="predicted"/>
<protein>
    <submittedName>
        <fullName evidence="1">Uncharacterized protein</fullName>
    </submittedName>
</protein>
<feature type="non-terminal residue" evidence="1">
    <location>
        <position position="68"/>
    </location>
</feature>
<reference evidence="1" key="1">
    <citation type="journal article" date="2014" name="Front. Microbiol.">
        <title>High frequency of phylogenetically diverse reductive dehalogenase-homologous genes in deep subseafloor sedimentary metagenomes.</title>
        <authorList>
            <person name="Kawai M."/>
            <person name="Futagami T."/>
            <person name="Toyoda A."/>
            <person name="Takaki Y."/>
            <person name="Nishi S."/>
            <person name="Hori S."/>
            <person name="Arai W."/>
            <person name="Tsubouchi T."/>
            <person name="Morono Y."/>
            <person name="Uchiyama I."/>
            <person name="Ito T."/>
            <person name="Fujiyama A."/>
            <person name="Inagaki F."/>
            <person name="Takami H."/>
        </authorList>
    </citation>
    <scope>NUCLEOTIDE SEQUENCE</scope>
    <source>
        <strain evidence="1">Expedition CK06-06</strain>
    </source>
</reference>
<gene>
    <name evidence="1" type="ORF">S01H4_48745</name>
</gene>
<name>X1CLF4_9ZZZZ</name>